<feature type="transmembrane region" description="Helical" evidence="7">
    <location>
        <begin position="117"/>
        <end position="138"/>
    </location>
</feature>
<dbReference type="Pfam" id="PF00528">
    <property type="entry name" value="BPD_transp_1"/>
    <property type="match status" value="1"/>
</dbReference>
<comment type="similarity">
    <text evidence="7">Belongs to the binding-protein-dependent transport system permease family.</text>
</comment>
<dbReference type="RefSeq" id="WP_418161517.1">
    <property type="nucleotide sequence ID" value="NZ_JBBLZC010000032.1"/>
</dbReference>
<name>A0ABU8Y0E8_9PROT</name>
<comment type="subcellular location">
    <subcellularLocation>
        <location evidence="1 7">Cell membrane</location>
        <topology evidence="1 7">Multi-pass membrane protein</topology>
    </subcellularLocation>
</comment>
<evidence type="ECO:0000313" key="9">
    <source>
        <dbReference type="EMBL" id="MEK0085667.1"/>
    </source>
</evidence>
<evidence type="ECO:0000256" key="7">
    <source>
        <dbReference type="RuleBase" id="RU363032"/>
    </source>
</evidence>
<organism evidence="9 10">
    <name type="scientific">Benzoatithermus flavus</name>
    <dbReference type="NCBI Taxonomy" id="3108223"/>
    <lineage>
        <taxon>Bacteria</taxon>
        <taxon>Pseudomonadati</taxon>
        <taxon>Pseudomonadota</taxon>
        <taxon>Alphaproteobacteria</taxon>
        <taxon>Geminicoccales</taxon>
        <taxon>Geminicoccaceae</taxon>
        <taxon>Benzoatithermus</taxon>
    </lineage>
</organism>
<keyword evidence="3" id="KW-1003">Cell membrane</keyword>
<evidence type="ECO:0000256" key="1">
    <source>
        <dbReference type="ARBA" id="ARBA00004651"/>
    </source>
</evidence>
<evidence type="ECO:0000256" key="5">
    <source>
        <dbReference type="ARBA" id="ARBA00022989"/>
    </source>
</evidence>
<evidence type="ECO:0000256" key="2">
    <source>
        <dbReference type="ARBA" id="ARBA00022448"/>
    </source>
</evidence>
<dbReference type="PROSITE" id="PS50928">
    <property type="entry name" value="ABC_TM1"/>
    <property type="match status" value="1"/>
</dbReference>
<feature type="transmembrane region" description="Helical" evidence="7">
    <location>
        <begin position="82"/>
        <end position="105"/>
    </location>
</feature>
<dbReference type="InterPro" id="IPR050901">
    <property type="entry name" value="BP-dep_ABC_trans_perm"/>
</dbReference>
<dbReference type="CDD" id="cd06261">
    <property type="entry name" value="TM_PBP2"/>
    <property type="match status" value="1"/>
</dbReference>
<gene>
    <name evidence="9" type="ORF">U1T56_21150</name>
</gene>
<comment type="caution">
    <text evidence="9">The sequence shown here is derived from an EMBL/GenBank/DDBJ whole genome shotgun (WGS) entry which is preliminary data.</text>
</comment>
<evidence type="ECO:0000313" key="10">
    <source>
        <dbReference type="Proteomes" id="UP001375743"/>
    </source>
</evidence>
<evidence type="ECO:0000256" key="3">
    <source>
        <dbReference type="ARBA" id="ARBA00022475"/>
    </source>
</evidence>
<keyword evidence="5 7" id="KW-1133">Transmembrane helix</keyword>
<keyword evidence="4 7" id="KW-0812">Transmembrane</keyword>
<sequence length="290" mass="31837">MATAAIRRPGRVRRQVKRTLGWLGFYLLLAVILVYTVFPFYWAIVSSLRSGSALFSTDLIPREPAWSNYVAVFREQPFGRNILNSLFVAVSTVALSLVLAVSASYALGRIHFRGRTLLLLTILGVSMFPQIAVLSGMFELINRLGLYNNLLALTLSYMIFTLPFTVWVLTTFMRELPKEIEEAAIVDGAKPFTIVTRVFLPLLGPALATTGLLAFIAAWNEFLFALTFTLSSEMRTVPVAIALISGASAHELPWGNIMAASVIVTLPLIVLVLIFQRRIVSGLTAGAVKG</sequence>
<dbReference type="PANTHER" id="PTHR32243:SF18">
    <property type="entry name" value="INNER MEMBRANE ABC TRANSPORTER PERMEASE PROTEIN YCJP"/>
    <property type="match status" value="1"/>
</dbReference>
<dbReference type="InterPro" id="IPR035906">
    <property type="entry name" value="MetI-like_sf"/>
</dbReference>
<keyword evidence="2 7" id="KW-0813">Transport</keyword>
<keyword evidence="6 7" id="KW-0472">Membrane</keyword>
<feature type="transmembrane region" description="Helical" evidence="7">
    <location>
        <begin position="150"/>
        <end position="169"/>
    </location>
</feature>
<dbReference type="SUPFAM" id="SSF161098">
    <property type="entry name" value="MetI-like"/>
    <property type="match status" value="1"/>
</dbReference>
<feature type="transmembrane region" description="Helical" evidence="7">
    <location>
        <begin position="198"/>
        <end position="219"/>
    </location>
</feature>
<dbReference type="PANTHER" id="PTHR32243">
    <property type="entry name" value="MALTOSE TRANSPORT SYSTEM PERMEASE-RELATED"/>
    <property type="match status" value="1"/>
</dbReference>
<dbReference type="EMBL" id="JBBLZC010000032">
    <property type="protein sequence ID" value="MEK0085667.1"/>
    <property type="molecule type" value="Genomic_DNA"/>
</dbReference>
<evidence type="ECO:0000256" key="4">
    <source>
        <dbReference type="ARBA" id="ARBA00022692"/>
    </source>
</evidence>
<accession>A0ABU8Y0E8</accession>
<proteinExistence type="inferred from homology"/>
<protein>
    <submittedName>
        <fullName evidence="9">Carbohydrate ABC transporter permease</fullName>
    </submittedName>
</protein>
<feature type="transmembrane region" description="Helical" evidence="7">
    <location>
        <begin position="257"/>
        <end position="275"/>
    </location>
</feature>
<evidence type="ECO:0000256" key="6">
    <source>
        <dbReference type="ARBA" id="ARBA00023136"/>
    </source>
</evidence>
<reference evidence="9 10" key="1">
    <citation type="submission" date="2024-01" db="EMBL/GenBank/DDBJ databases">
        <title>Multi-omics insights into the function and evolution of sodium benzoate biodegradation pathways in Benzoatithermus flavus gen. nov., sp. nov. from hot spring.</title>
        <authorList>
            <person name="Hu C.-J."/>
            <person name="Li W.-J."/>
        </authorList>
    </citation>
    <scope>NUCLEOTIDE SEQUENCE [LARGE SCALE GENOMIC DNA]</scope>
    <source>
        <strain evidence="9 10">SYSU G07066</strain>
    </source>
</reference>
<feature type="domain" description="ABC transmembrane type-1" evidence="8">
    <location>
        <begin position="82"/>
        <end position="275"/>
    </location>
</feature>
<dbReference type="InterPro" id="IPR000515">
    <property type="entry name" value="MetI-like"/>
</dbReference>
<feature type="transmembrane region" description="Helical" evidence="7">
    <location>
        <begin position="20"/>
        <end position="44"/>
    </location>
</feature>
<evidence type="ECO:0000259" key="8">
    <source>
        <dbReference type="PROSITE" id="PS50928"/>
    </source>
</evidence>
<keyword evidence="10" id="KW-1185">Reference proteome</keyword>
<dbReference type="Proteomes" id="UP001375743">
    <property type="component" value="Unassembled WGS sequence"/>
</dbReference>
<dbReference type="Gene3D" id="1.10.3720.10">
    <property type="entry name" value="MetI-like"/>
    <property type="match status" value="1"/>
</dbReference>